<evidence type="ECO:0000256" key="2">
    <source>
        <dbReference type="SAM" id="SignalP"/>
    </source>
</evidence>
<feature type="coiled-coil region" evidence="1">
    <location>
        <begin position="78"/>
        <end position="105"/>
    </location>
</feature>
<reference evidence="3 4" key="1">
    <citation type="submission" date="2019-06" db="EMBL/GenBank/DDBJ databases">
        <title>A novel bacterium of genus Pontibacter, isolated from marine sediment.</title>
        <authorList>
            <person name="Huang H."/>
            <person name="Mo K."/>
            <person name="Hu Y."/>
        </authorList>
    </citation>
    <scope>NUCLEOTIDE SEQUENCE [LARGE SCALE GENOMIC DNA]</scope>
    <source>
        <strain evidence="3 4">HB172049</strain>
    </source>
</reference>
<proteinExistence type="predicted"/>
<feature type="chain" id="PRO_5021379594" evidence="2">
    <location>
        <begin position="27"/>
        <end position="203"/>
    </location>
</feature>
<evidence type="ECO:0000256" key="1">
    <source>
        <dbReference type="SAM" id="Coils"/>
    </source>
</evidence>
<keyword evidence="1" id="KW-0175">Coiled coil</keyword>
<dbReference type="EMBL" id="VFRQ01000007">
    <property type="protein sequence ID" value="TPE43236.1"/>
    <property type="molecule type" value="Genomic_DNA"/>
</dbReference>
<comment type="caution">
    <text evidence="3">The sequence shown here is derived from an EMBL/GenBank/DDBJ whole genome shotgun (WGS) entry which is preliminary data.</text>
</comment>
<dbReference type="Proteomes" id="UP000316727">
    <property type="component" value="Unassembled WGS sequence"/>
</dbReference>
<name>A0A501WCL6_9BACT</name>
<evidence type="ECO:0000313" key="3">
    <source>
        <dbReference type="EMBL" id="TPE43236.1"/>
    </source>
</evidence>
<accession>A0A501WCL6</accession>
<protein>
    <submittedName>
        <fullName evidence="3">Uncharacterized protein</fullName>
    </submittedName>
</protein>
<dbReference type="PROSITE" id="PS51257">
    <property type="entry name" value="PROKAR_LIPOPROTEIN"/>
    <property type="match status" value="1"/>
</dbReference>
<dbReference type="OrthoDB" id="886805at2"/>
<gene>
    <name evidence="3" type="ORF">FJM65_14070</name>
</gene>
<dbReference type="RefSeq" id="WP_140622182.1">
    <property type="nucleotide sequence ID" value="NZ_VFRQ01000007.1"/>
</dbReference>
<dbReference type="AlphaFoldDB" id="A0A501WCL6"/>
<keyword evidence="2" id="KW-0732">Signal</keyword>
<sequence>MNRLTKLLPYFTLSFMLVLASCSATKEQQVEDELADFRNWVSNATANVADRTEEDWERARADFKTRTQELDQKSENFSEELKQDYKNLKAEFQNADEEYRRANEAPALGEWEGNLLGNWANYDSINEENVREAYITLLENVRQQRGTWDDQDWEMAKQVMEKLNTRKNELDASKIPTDTEVKIKALQMEFHTLETAADATDEN</sequence>
<keyword evidence="4" id="KW-1185">Reference proteome</keyword>
<evidence type="ECO:0000313" key="4">
    <source>
        <dbReference type="Proteomes" id="UP000316727"/>
    </source>
</evidence>
<organism evidence="3 4">
    <name type="scientific">Pontibacter mangrovi</name>
    <dbReference type="NCBI Taxonomy" id="2589816"/>
    <lineage>
        <taxon>Bacteria</taxon>
        <taxon>Pseudomonadati</taxon>
        <taxon>Bacteroidota</taxon>
        <taxon>Cytophagia</taxon>
        <taxon>Cytophagales</taxon>
        <taxon>Hymenobacteraceae</taxon>
        <taxon>Pontibacter</taxon>
    </lineage>
</organism>
<feature type="signal peptide" evidence="2">
    <location>
        <begin position="1"/>
        <end position="26"/>
    </location>
</feature>